<reference evidence="6 7" key="1">
    <citation type="submission" date="2024-04" db="EMBL/GenBank/DDBJ databases">
        <title>Luteolibacter sp. isolated from soil.</title>
        <authorList>
            <person name="An J."/>
        </authorList>
    </citation>
    <scope>NUCLEOTIDE SEQUENCE [LARGE SCALE GENOMIC DNA]</scope>
    <source>
        <strain evidence="6 7">Y139</strain>
    </source>
</reference>
<evidence type="ECO:0000256" key="3">
    <source>
        <dbReference type="ARBA" id="ARBA00023295"/>
    </source>
</evidence>
<proteinExistence type="inferred from homology"/>
<dbReference type="EMBL" id="JBBUKT010000006">
    <property type="protein sequence ID" value="MEK7952224.1"/>
    <property type="molecule type" value="Genomic_DNA"/>
</dbReference>
<dbReference type="InterPro" id="IPR023296">
    <property type="entry name" value="Glyco_hydro_beta-prop_sf"/>
</dbReference>
<dbReference type="PANTHER" id="PTHR22925:SF3">
    <property type="entry name" value="GLYCOSYL HYDROLASE FAMILY PROTEIN 43"/>
    <property type="match status" value="1"/>
</dbReference>
<evidence type="ECO:0000256" key="5">
    <source>
        <dbReference type="SAM" id="SignalP"/>
    </source>
</evidence>
<evidence type="ECO:0000256" key="4">
    <source>
        <dbReference type="RuleBase" id="RU361187"/>
    </source>
</evidence>
<name>A0ABU9AWU7_9BACT</name>
<keyword evidence="2 4" id="KW-0378">Hydrolase</keyword>
<dbReference type="InterPro" id="IPR006710">
    <property type="entry name" value="Glyco_hydro_43"/>
</dbReference>
<dbReference type="PANTHER" id="PTHR22925">
    <property type="entry name" value="GLYCOSYL HYDROLASE 43 FAMILY MEMBER"/>
    <property type="match status" value="1"/>
</dbReference>
<comment type="caution">
    <text evidence="6">The sequence shown here is derived from an EMBL/GenBank/DDBJ whole genome shotgun (WGS) entry which is preliminary data.</text>
</comment>
<keyword evidence="3 4" id="KW-0326">Glycosidase</keyword>
<dbReference type="SUPFAM" id="SSF75005">
    <property type="entry name" value="Arabinanase/levansucrase/invertase"/>
    <property type="match status" value="1"/>
</dbReference>
<evidence type="ECO:0000256" key="1">
    <source>
        <dbReference type="ARBA" id="ARBA00009865"/>
    </source>
</evidence>
<feature type="chain" id="PRO_5045177078" evidence="5">
    <location>
        <begin position="27"/>
        <end position="368"/>
    </location>
</feature>
<keyword evidence="7" id="KW-1185">Reference proteome</keyword>
<dbReference type="GO" id="GO:0016787">
    <property type="term" value="F:hydrolase activity"/>
    <property type="evidence" value="ECO:0007669"/>
    <property type="project" value="UniProtKB-KW"/>
</dbReference>
<comment type="similarity">
    <text evidence="1 4">Belongs to the glycosyl hydrolase 43 family.</text>
</comment>
<evidence type="ECO:0000313" key="7">
    <source>
        <dbReference type="Proteomes" id="UP001371305"/>
    </source>
</evidence>
<dbReference type="Gene3D" id="2.115.10.20">
    <property type="entry name" value="Glycosyl hydrolase domain, family 43"/>
    <property type="match status" value="1"/>
</dbReference>
<dbReference type="CDD" id="cd18825">
    <property type="entry name" value="GH43_CtGH43-like"/>
    <property type="match status" value="1"/>
</dbReference>
<accession>A0ABU9AWU7</accession>
<evidence type="ECO:0000256" key="2">
    <source>
        <dbReference type="ARBA" id="ARBA00022801"/>
    </source>
</evidence>
<feature type="signal peptide" evidence="5">
    <location>
        <begin position="1"/>
        <end position="26"/>
    </location>
</feature>
<dbReference type="Proteomes" id="UP001371305">
    <property type="component" value="Unassembled WGS sequence"/>
</dbReference>
<gene>
    <name evidence="6" type="ORF">WKV53_17070</name>
</gene>
<dbReference type="Pfam" id="PF04616">
    <property type="entry name" value="Glyco_hydro_43"/>
    <property type="match status" value="1"/>
</dbReference>
<evidence type="ECO:0000313" key="6">
    <source>
        <dbReference type="EMBL" id="MEK7952224.1"/>
    </source>
</evidence>
<organism evidence="6 7">
    <name type="scientific">Luteolibacter soli</name>
    <dbReference type="NCBI Taxonomy" id="3135280"/>
    <lineage>
        <taxon>Bacteria</taxon>
        <taxon>Pseudomonadati</taxon>
        <taxon>Verrucomicrobiota</taxon>
        <taxon>Verrucomicrobiia</taxon>
        <taxon>Verrucomicrobiales</taxon>
        <taxon>Verrucomicrobiaceae</taxon>
        <taxon>Luteolibacter</taxon>
    </lineage>
</organism>
<sequence length="368" mass="40714">MNLLSAFLPVGCRVLPLAALFATLHAAEPMTSIRSGEVWPDTEGKMIDAHGGGMLFHEGTYYWYGEIKQGKTYLPDVNKSWGGTRVDVTGVSCYSSTDLLKWKKEGNVLPAVNDPASDLHPGKVLERPKVIYNAKTKKFVMWFHADSLNYAAAGCGVAVSDTPNGTFKYLGSFRPDKGVWPVNVTEEDKKDPKSPLARDFEKGQMARDLTVFVDDDGKGYLFAASEDNATMHISELSDDYLKTTGKFARVFPGRLMEAPAVFKRGGKYYIIASGCTAWAPNAARSAVADSIWGPWKELGNPCQGEKADITFQSQGTYVLPVAGKADKFIFMADRWNKDNLPDSRYIWLPIGFEGEKPVLHWMGEWSPK</sequence>
<protein>
    <submittedName>
        <fullName evidence="6">Glycoside hydrolase family 43 protein</fullName>
    </submittedName>
</protein>
<keyword evidence="5" id="KW-0732">Signal</keyword>